<name>A0A089YRP9_9PSED</name>
<dbReference type="Pfam" id="PF01590">
    <property type="entry name" value="GAF"/>
    <property type="match status" value="1"/>
</dbReference>
<sequence length="173" mass="18830">MAPDYPPTLLSQEERAAIAEIEATTNILRLVTRLTNMRFAAITKFGDAELVICSVHDSADLGIGAGEAFPLEDTICSEFQRDPAPLLIPKVSHDHSFASRLIVKTYDLDSYVGVPIFLPDGRLYGALCAIDSRPVLFEDPDVCETLEIFARLIGCIFFASLAVKVAGVGIELE</sequence>
<dbReference type="STRING" id="216142.LT40_13295"/>
<dbReference type="KEGG" id="prh:LT40_13295"/>
<dbReference type="AlphaFoldDB" id="A0A089YRP9"/>
<dbReference type="InterPro" id="IPR029016">
    <property type="entry name" value="GAF-like_dom_sf"/>
</dbReference>
<reference evidence="2 3" key="1">
    <citation type="journal article" date="2015" name="J. Biotechnol.">
        <title>Complete genome sequence of Pseudomonas rhizosphaerae IH5T (=DSM 16299T), a phosphate-solubilizing rhizobacterium for bacterial biofertilizer.</title>
        <authorList>
            <person name="Kwak Y."/>
            <person name="Jung B.K."/>
            <person name="Shin J.H."/>
        </authorList>
    </citation>
    <scope>NUCLEOTIDE SEQUENCE [LARGE SCALE GENOMIC DNA]</scope>
    <source>
        <strain evidence="2">DSM 16299</strain>
    </source>
</reference>
<evidence type="ECO:0000313" key="2">
    <source>
        <dbReference type="EMBL" id="AIS18304.1"/>
    </source>
</evidence>
<proteinExistence type="predicted"/>
<evidence type="ECO:0000259" key="1">
    <source>
        <dbReference type="SMART" id="SM00065"/>
    </source>
</evidence>
<dbReference type="InterPro" id="IPR003018">
    <property type="entry name" value="GAF"/>
</dbReference>
<dbReference type="HOGENOM" id="CLU_1601301_0_0_6"/>
<protein>
    <submittedName>
        <fullName evidence="2">Diguanylate cyclase</fullName>
    </submittedName>
</protein>
<dbReference type="eggNOG" id="COG2205">
    <property type="taxonomic scope" value="Bacteria"/>
</dbReference>
<dbReference type="RefSeq" id="WP_043190826.1">
    <property type="nucleotide sequence ID" value="NZ_CP009533.1"/>
</dbReference>
<dbReference type="Proteomes" id="UP000029499">
    <property type="component" value="Chromosome"/>
</dbReference>
<dbReference type="SUPFAM" id="SSF55781">
    <property type="entry name" value="GAF domain-like"/>
    <property type="match status" value="1"/>
</dbReference>
<gene>
    <name evidence="2" type="ORF">LT40_13295</name>
</gene>
<dbReference type="SMART" id="SM00065">
    <property type="entry name" value="GAF"/>
    <property type="match status" value="1"/>
</dbReference>
<dbReference type="EMBL" id="CP009533">
    <property type="protein sequence ID" value="AIS18304.1"/>
    <property type="molecule type" value="Genomic_DNA"/>
</dbReference>
<dbReference type="Gene3D" id="3.30.450.40">
    <property type="match status" value="1"/>
</dbReference>
<dbReference type="PANTHER" id="PTHR43102">
    <property type="entry name" value="SLR1143 PROTEIN"/>
    <property type="match status" value="1"/>
</dbReference>
<dbReference type="OrthoDB" id="8807260at2"/>
<organism evidence="2 3">
    <name type="scientific">Pseudomonas rhizosphaerae</name>
    <dbReference type="NCBI Taxonomy" id="216142"/>
    <lineage>
        <taxon>Bacteria</taxon>
        <taxon>Pseudomonadati</taxon>
        <taxon>Pseudomonadota</taxon>
        <taxon>Gammaproteobacteria</taxon>
        <taxon>Pseudomonadales</taxon>
        <taxon>Pseudomonadaceae</taxon>
        <taxon>Pseudomonas</taxon>
    </lineage>
</organism>
<keyword evidence="3" id="KW-1185">Reference proteome</keyword>
<feature type="domain" description="GAF" evidence="1">
    <location>
        <begin position="19"/>
        <end position="167"/>
    </location>
</feature>
<dbReference type="PANTHER" id="PTHR43102:SF2">
    <property type="entry name" value="GAF DOMAIN-CONTAINING PROTEIN"/>
    <property type="match status" value="1"/>
</dbReference>
<evidence type="ECO:0000313" key="3">
    <source>
        <dbReference type="Proteomes" id="UP000029499"/>
    </source>
</evidence>
<accession>A0A089YRP9</accession>